<name>A0A9D1GJB9_9FIRM</name>
<comment type="caution">
    <text evidence="1">The sequence shown here is derived from an EMBL/GenBank/DDBJ whole genome shotgun (WGS) entry which is preliminary data.</text>
</comment>
<protein>
    <submittedName>
        <fullName evidence="1">Uncharacterized protein</fullName>
    </submittedName>
</protein>
<accession>A0A9D1GJB9</accession>
<dbReference type="Proteomes" id="UP000886860">
    <property type="component" value="Unassembled WGS sequence"/>
</dbReference>
<evidence type="ECO:0000313" key="1">
    <source>
        <dbReference type="EMBL" id="HIT41901.1"/>
    </source>
</evidence>
<proteinExistence type="predicted"/>
<reference evidence="1" key="2">
    <citation type="journal article" date="2021" name="PeerJ">
        <title>Extensive microbial diversity within the chicken gut microbiome revealed by metagenomics and culture.</title>
        <authorList>
            <person name="Gilroy R."/>
            <person name="Ravi A."/>
            <person name="Getino M."/>
            <person name="Pursley I."/>
            <person name="Horton D.L."/>
            <person name="Alikhan N.F."/>
            <person name="Baker D."/>
            <person name="Gharbi K."/>
            <person name="Hall N."/>
            <person name="Watson M."/>
            <person name="Adriaenssens E.M."/>
            <person name="Foster-Nyarko E."/>
            <person name="Jarju S."/>
            <person name="Secka A."/>
            <person name="Antonio M."/>
            <person name="Oren A."/>
            <person name="Chaudhuri R.R."/>
            <person name="La Ragione R."/>
            <person name="Hildebrand F."/>
            <person name="Pallen M.J."/>
        </authorList>
    </citation>
    <scope>NUCLEOTIDE SEQUENCE</scope>
    <source>
        <strain evidence="1">CHK123-3438</strain>
    </source>
</reference>
<organism evidence="1 2">
    <name type="scientific">Candidatus Caccovicinus merdipullorum</name>
    <dbReference type="NCBI Taxonomy" id="2840724"/>
    <lineage>
        <taxon>Bacteria</taxon>
        <taxon>Bacillati</taxon>
        <taxon>Bacillota</taxon>
        <taxon>Clostridia</taxon>
        <taxon>Eubacteriales</taxon>
        <taxon>Candidatus Caccovicinus</taxon>
    </lineage>
</organism>
<dbReference type="AlphaFoldDB" id="A0A9D1GJB9"/>
<gene>
    <name evidence="1" type="ORF">IAB60_07390</name>
</gene>
<reference evidence="1" key="1">
    <citation type="submission" date="2020-10" db="EMBL/GenBank/DDBJ databases">
        <authorList>
            <person name="Gilroy R."/>
        </authorList>
    </citation>
    <scope>NUCLEOTIDE SEQUENCE</scope>
    <source>
        <strain evidence="1">CHK123-3438</strain>
    </source>
</reference>
<sequence>MKMGKIARQKTENGLIEYHQPIMEALVPYMERMPEAKEGRFYLPDEPGTPMRMNFERFKKDRLLKEIVYRYAAAQ</sequence>
<evidence type="ECO:0000313" key="2">
    <source>
        <dbReference type="Proteomes" id="UP000886860"/>
    </source>
</evidence>
<dbReference type="EMBL" id="DVKS01000126">
    <property type="protein sequence ID" value="HIT41901.1"/>
    <property type="molecule type" value="Genomic_DNA"/>
</dbReference>